<protein>
    <submittedName>
        <fullName evidence="8 9">Probable uridine nucleosidase 1</fullName>
    </submittedName>
    <submittedName>
        <fullName evidence="5">URH1_0 protein</fullName>
    </submittedName>
    <submittedName>
        <fullName evidence="6">URH1_1 protein</fullName>
    </submittedName>
    <submittedName>
        <fullName evidence="4">URH1_2 protein</fullName>
    </submittedName>
</protein>
<dbReference type="GeneID" id="105269871"/>
<evidence type="ECO:0000256" key="2">
    <source>
        <dbReference type="SAM" id="SignalP"/>
    </source>
</evidence>
<dbReference type="PROSITE" id="PS51257">
    <property type="entry name" value="PROKAR_LIPOPROTEIN"/>
    <property type="match status" value="1"/>
</dbReference>
<reference evidence="8 9" key="2">
    <citation type="submission" date="2025-04" db="UniProtKB">
        <authorList>
            <consortium name="RefSeq"/>
        </authorList>
    </citation>
    <scope>IDENTIFICATION</scope>
    <source>
        <strain evidence="8 9">USDA-PBARC FA_bdor</strain>
        <tissue evidence="8 9">Whole organism</tissue>
    </source>
</reference>
<feature type="domain" description="Inosine/uridine-preferring nucleoside hydrolase" evidence="3">
    <location>
        <begin position="43"/>
        <end position="342"/>
    </location>
</feature>
<name>A0A0C9RAJ3_9HYME</name>
<dbReference type="Proteomes" id="UP000694866">
    <property type="component" value="Unplaced"/>
</dbReference>
<evidence type="ECO:0000313" key="9">
    <source>
        <dbReference type="RefSeq" id="XP_011308747.1"/>
    </source>
</evidence>
<evidence type="ECO:0000313" key="5">
    <source>
        <dbReference type="EMBL" id="JAG75057.1"/>
    </source>
</evidence>
<organism evidence="5">
    <name type="scientific">Fopius arisanus</name>
    <dbReference type="NCBI Taxonomy" id="64838"/>
    <lineage>
        <taxon>Eukaryota</taxon>
        <taxon>Metazoa</taxon>
        <taxon>Ecdysozoa</taxon>
        <taxon>Arthropoda</taxon>
        <taxon>Hexapoda</taxon>
        <taxon>Insecta</taxon>
        <taxon>Pterygota</taxon>
        <taxon>Neoptera</taxon>
        <taxon>Endopterygota</taxon>
        <taxon>Hymenoptera</taxon>
        <taxon>Apocrita</taxon>
        <taxon>Ichneumonoidea</taxon>
        <taxon>Braconidae</taxon>
        <taxon>Opiinae</taxon>
        <taxon>Fopius</taxon>
    </lineage>
</organism>
<evidence type="ECO:0000256" key="1">
    <source>
        <dbReference type="ARBA" id="ARBA00009176"/>
    </source>
</evidence>
<accession>A0A0C9RAJ3</accession>
<dbReference type="RefSeq" id="XP_011308748.1">
    <property type="nucleotide sequence ID" value="XM_011310446.1"/>
</dbReference>
<evidence type="ECO:0000313" key="8">
    <source>
        <dbReference type="RefSeq" id="XP_011308746.1"/>
    </source>
</evidence>
<evidence type="ECO:0000259" key="3">
    <source>
        <dbReference type="Pfam" id="PF01156"/>
    </source>
</evidence>
<dbReference type="InterPro" id="IPR036452">
    <property type="entry name" value="Ribo_hydro-like"/>
</dbReference>
<accession>A0A9R1TFL0</accession>
<evidence type="ECO:0000313" key="6">
    <source>
        <dbReference type="EMBL" id="JAG75058.1"/>
    </source>
</evidence>
<dbReference type="EMBL" id="GBYB01005291">
    <property type="protein sequence ID" value="JAG75058.1"/>
    <property type="molecule type" value="Transcribed_RNA"/>
</dbReference>
<dbReference type="PANTHER" id="PTHR46190:SF1">
    <property type="entry name" value="SI:CH211-201H21.5"/>
    <property type="match status" value="1"/>
</dbReference>
<feature type="signal peptide" evidence="2">
    <location>
        <begin position="1"/>
        <end position="26"/>
    </location>
</feature>
<feature type="chain" id="PRO_5007394685" evidence="2">
    <location>
        <begin position="27"/>
        <end position="352"/>
    </location>
</feature>
<sequence length="352" mass="39067">MKRRIVIMMSLSFLIALSVAVTGCLAYYLTDNHDVIIKKSEMLVIDTDAGGDDAMAILLALAAWKSNDSDFEVVGITCVYGNTFEENVEINVLKTLTIANASEIPVYGGSQKPLISSNFTSEKYFGEDGFGDFVFEDTITARVDRSRHAALVLVELAKKHKGELNILALGPLTNIALALALDPHFLQNVKRLYVMGGSVAGMGNKSPGVEYNFGQDPESNFVTFNSMTFYNKSLLLFPWEACRSTKISREWRTNVLGTVPSTSMSFMNKVEKKILNEKFWTPADVMTAAVMIWPNLSVKTFSTRVTAITDGAARGGLLVDYSEAPEYSNTDIIQELDPQWFKRILLKYLSRN</sequence>
<evidence type="ECO:0000313" key="4">
    <source>
        <dbReference type="EMBL" id="JAG70661.1"/>
    </source>
</evidence>
<proteinExistence type="inferred from homology"/>
<gene>
    <name evidence="5" type="primary">URH1_0</name>
    <name evidence="8 9 10" type="synonym">LOC105269871</name>
    <name evidence="6" type="synonym">URH1_1</name>
    <name evidence="4" type="synonym">URH1_2</name>
    <name evidence="6" type="ORF">g.21361</name>
    <name evidence="5" type="ORF">g.21365</name>
    <name evidence="4" type="ORF">g.21385</name>
</gene>
<dbReference type="EMBL" id="GBYB01000894">
    <property type="protein sequence ID" value="JAG70661.1"/>
    <property type="molecule type" value="Transcribed_RNA"/>
</dbReference>
<dbReference type="Pfam" id="PF01156">
    <property type="entry name" value="IU_nuc_hydro"/>
    <property type="match status" value="1"/>
</dbReference>
<comment type="similarity">
    <text evidence="1">Belongs to the IUNH family.</text>
</comment>
<evidence type="ECO:0000313" key="7">
    <source>
        <dbReference type="Proteomes" id="UP000694866"/>
    </source>
</evidence>
<keyword evidence="2" id="KW-0732">Signal</keyword>
<dbReference type="GO" id="GO:0016799">
    <property type="term" value="F:hydrolase activity, hydrolyzing N-glycosyl compounds"/>
    <property type="evidence" value="ECO:0007669"/>
    <property type="project" value="InterPro"/>
</dbReference>
<dbReference type="Gene3D" id="3.90.245.10">
    <property type="entry name" value="Ribonucleoside hydrolase-like"/>
    <property type="match status" value="1"/>
</dbReference>
<dbReference type="InterPro" id="IPR001910">
    <property type="entry name" value="Inosine/uridine_hydrolase_dom"/>
</dbReference>
<dbReference type="InterPro" id="IPR052775">
    <property type="entry name" value="IUN_hydrolase"/>
</dbReference>
<keyword evidence="7" id="KW-1185">Reference proteome</keyword>
<accession>A0A9R1U6C8</accession>
<dbReference type="PANTHER" id="PTHR46190">
    <property type="entry name" value="SI:CH211-201H21.5-RELATED"/>
    <property type="match status" value="1"/>
</dbReference>
<dbReference type="RefSeq" id="XP_011308746.1">
    <property type="nucleotide sequence ID" value="XM_011310444.1"/>
</dbReference>
<dbReference type="RefSeq" id="XP_011308747.1">
    <property type="nucleotide sequence ID" value="XM_011310445.1"/>
</dbReference>
<dbReference type="SUPFAM" id="SSF53590">
    <property type="entry name" value="Nucleoside hydrolase"/>
    <property type="match status" value="1"/>
</dbReference>
<dbReference type="AlphaFoldDB" id="A0A0C9RAJ3"/>
<accession>A0A9R1TGU3</accession>
<dbReference type="EMBL" id="GBYB01005290">
    <property type="protein sequence ID" value="JAG75057.1"/>
    <property type="molecule type" value="Transcribed_RNA"/>
</dbReference>
<reference evidence="5" key="1">
    <citation type="submission" date="2015-01" db="EMBL/GenBank/DDBJ databases">
        <title>Transcriptome Assembly of Fopius arisanus.</title>
        <authorList>
            <person name="Geib S."/>
        </authorList>
    </citation>
    <scope>NUCLEOTIDE SEQUENCE</scope>
</reference>
<dbReference type="OrthoDB" id="432381at2759"/>
<dbReference type="KEGG" id="fas:105269871"/>
<evidence type="ECO:0000313" key="10">
    <source>
        <dbReference type="RefSeq" id="XP_011308748.1"/>
    </source>
</evidence>